<dbReference type="InterPro" id="IPR022998">
    <property type="entry name" value="ThiamineP_synth_TenI"/>
</dbReference>
<reference evidence="13" key="1">
    <citation type="submission" date="2019-11" db="EMBL/GenBank/DDBJ databases">
        <authorList>
            <person name="Kojima H."/>
        </authorList>
    </citation>
    <scope>NUCLEOTIDE SEQUENCE</scope>
    <source>
        <strain evidence="13">H1576</strain>
    </source>
</reference>
<dbReference type="Proteomes" id="UP000671852">
    <property type="component" value="Chromosome"/>
</dbReference>
<feature type="binding site" evidence="9">
    <location>
        <position position="109"/>
    </location>
    <ligand>
        <name>4-amino-2-methyl-5-(diphosphooxymethyl)pyrimidine</name>
        <dbReference type="ChEBI" id="CHEBI:57841"/>
    </ligand>
</feature>
<dbReference type="EC" id="2.5.1.3" evidence="9"/>
<dbReference type="SUPFAM" id="SSF51391">
    <property type="entry name" value="Thiamin phosphate synthase"/>
    <property type="match status" value="1"/>
</dbReference>
<dbReference type="AlphaFoldDB" id="A0A975B125"/>
<dbReference type="InterPro" id="IPR013785">
    <property type="entry name" value="Aldolase_TIM"/>
</dbReference>
<keyword evidence="14" id="KW-1185">Reference proteome</keyword>
<dbReference type="HAMAP" id="MF_00097">
    <property type="entry name" value="TMP_synthase"/>
    <property type="match status" value="1"/>
</dbReference>
<keyword evidence="2 9" id="KW-0808">Transferase</keyword>
<sequence>MNLDKLRGLYVITDDLLTPNATLLEQVTESLKGGAKIVQLRDKVSSLDEIKQKAIELESLCQEYDAIFVLNDKVELAIELGLSALHIGKSDHHRVKEIRKNFSGYLGVSCYGDISLAKSMQEVGVDYVAFGSFYTSPTKPNANIVDLNILSKARAELNIPVCAIGGISKDNIDEVMEHKPDMISLVSDIWKCEDIKEKSKFYTKFYEE</sequence>
<evidence type="ECO:0000256" key="1">
    <source>
        <dbReference type="ARBA" id="ARBA00005165"/>
    </source>
</evidence>
<evidence type="ECO:0000256" key="3">
    <source>
        <dbReference type="ARBA" id="ARBA00022723"/>
    </source>
</evidence>
<dbReference type="GO" id="GO:0009229">
    <property type="term" value="P:thiamine diphosphate biosynthetic process"/>
    <property type="evidence" value="ECO:0007669"/>
    <property type="project" value="UniProtKB-UniRule"/>
</dbReference>
<keyword evidence="5 9" id="KW-0784">Thiamine biosynthesis</keyword>
<feature type="binding site" evidence="9">
    <location>
        <begin position="186"/>
        <end position="187"/>
    </location>
    <ligand>
        <name>2-[(2R,5Z)-2-carboxy-4-methylthiazol-5(2H)-ylidene]ethyl phosphate</name>
        <dbReference type="ChEBI" id="CHEBI:62899"/>
    </ligand>
</feature>
<dbReference type="Pfam" id="PF02581">
    <property type="entry name" value="TMP-TENI"/>
    <property type="match status" value="1"/>
</dbReference>
<protein>
    <recommendedName>
        <fullName evidence="9">Thiamine-phosphate synthase</fullName>
        <shortName evidence="9">TP synthase</shortName>
        <shortName evidence="9">TPS</shortName>
        <ecNumber evidence="9">2.5.1.3</ecNumber>
    </recommendedName>
    <alternativeName>
        <fullName evidence="9">Thiamine-phosphate pyrophosphorylase</fullName>
        <shortName evidence="9">TMP pyrophosphorylase</shortName>
        <shortName evidence="9">TMP-PPase</shortName>
    </alternativeName>
</protein>
<reference evidence="13" key="2">
    <citation type="submission" date="2021-04" db="EMBL/GenBank/DDBJ databases">
        <title>Isolation and characterization of a novel species of the genus Sulfurimonas.</title>
        <authorList>
            <person name="Fukui M."/>
        </authorList>
    </citation>
    <scope>NUCLEOTIDE SEQUENCE</scope>
    <source>
        <strain evidence="13">H1576</strain>
    </source>
</reference>
<dbReference type="GO" id="GO:0005737">
    <property type="term" value="C:cytoplasm"/>
    <property type="evidence" value="ECO:0007669"/>
    <property type="project" value="TreeGrafter"/>
</dbReference>
<dbReference type="PANTHER" id="PTHR20857">
    <property type="entry name" value="THIAMINE-PHOSPHATE PYROPHOSPHORYLASE"/>
    <property type="match status" value="1"/>
</dbReference>
<feature type="domain" description="Thiamine phosphate synthase/TenI" evidence="12">
    <location>
        <begin position="9"/>
        <end position="189"/>
    </location>
</feature>
<comment type="similarity">
    <text evidence="9 10">Belongs to the thiamine-phosphate synthase family.</text>
</comment>
<evidence type="ECO:0000313" key="13">
    <source>
        <dbReference type="EMBL" id="QSZ42165.1"/>
    </source>
</evidence>
<dbReference type="InterPro" id="IPR034291">
    <property type="entry name" value="TMP_synthase"/>
</dbReference>
<comment type="catalytic activity">
    <reaction evidence="6 9 10">
        <text>4-methyl-5-(2-phosphooxyethyl)-thiazole + 4-amino-2-methyl-5-(diphosphooxymethyl)pyrimidine + H(+) = thiamine phosphate + diphosphate</text>
        <dbReference type="Rhea" id="RHEA:22328"/>
        <dbReference type="ChEBI" id="CHEBI:15378"/>
        <dbReference type="ChEBI" id="CHEBI:33019"/>
        <dbReference type="ChEBI" id="CHEBI:37575"/>
        <dbReference type="ChEBI" id="CHEBI:57841"/>
        <dbReference type="ChEBI" id="CHEBI:58296"/>
        <dbReference type="EC" id="2.5.1.3"/>
    </reaction>
</comment>
<evidence type="ECO:0000256" key="4">
    <source>
        <dbReference type="ARBA" id="ARBA00022842"/>
    </source>
</evidence>
<organism evidence="13 14">
    <name type="scientific">Sulfurimonas aquatica</name>
    <dbReference type="NCBI Taxonomy" id="2672570"/>
    <lineage>
        <taxon>Bacteria</taxon>
        <taxon>Pseudomonadati</taxon>
        <taxon>Campylobacterota</taxon>
        <taxon>Epsilonproteobacteria</taxon>
        <taxon>Campylobacterales</taxon>
        <taxon>Sulfurimonadaceae</taxon>
        <taxon>Sulfurimonas</taxon>
    </lineage>
</organism>
<evidence type="ECO:0000259" key="12">
    <source>
        <dbReference type="Pfam" id="PF02581"/>
    </source>
</evidence>
<comment type="function">
    <text evidence="9">Condenses 4-methyl-5-(beta-hydroxyethyl)thiazole monophosphate (THZ-P) and 2-methyl-4-amino-5-hydroxymethyl pyrimidine pyrophosphate (HMP-PP) to form thiamine monophosphate (TMP).</text>
</comment>
<comment type="pathway">
    <text evidence="1 9 11">Cofactor biosynthesis; thiamine diphosphate biosynthesis; thiamine phosphate from 4-amino-2-methyl-5-diphosphomethylpyrimidine and 4-methyl-5-(2-phosphoethyl)-thiazole: step 1/1.</text>
</comment>
<name>A0A975B125_9BACT</name>
<evidence type="ECO:0000256" key="11">
    <source>
        <dbReference type="RuleBase" id="RU004253"/>
    </source>
</evidence>
<dbReference type="NCBIfam" id="TIGR00693">
    <property type="entry name" value="thiE"/>
    <property type="match status" value="1"/>
</dbReference>
<evidence type="ECO:0000256" key="10">
    <source>
        <dbReference type="RuleBase" id="RU003826"/>
    </source>
</evidence>
<comment type="catalytic activity">
    <reaction evidence="8 9 10">
        <text>2-[(2R,5Z)-2-carboxy-4-methylthiazol-5(2H)-ylidene]ethyl phosphate + 4-amino-2-methyl-5-(diphosphooxymethyl)pyrimidine + 2 H(+) = thiamine phosphate + CO2 + diphosphate</text>
        <dbReference type="Rhea" id="RHEA:47844"/>
        <dbReference type="ChEBI" id="CHEBI:15378"/>
        <dbReference type="ChEBI" id="CHEBI:16526"/>
        <dbReference type="ChEBI" id="CHEBI:33019"/>
        <dbReference type="ChEBI" id="CHEBI:37575"/>
        <dbReference type="ChEBI" id="CHEBI:57841"/>
        <dbReference type="ChEBI" id="CHEBI:62899"/>
        <dbReference type="EC" id="2.5.1.3"/>
    </reaction>
</comment>
<evidence type="ECO:0000256" key="6">
    <source>
        <dbReference type="ARBA" id="ARBA00047334"/>
    </source>
</evidence>
<evidence type="ECO:0000256" key="5">
    <source>
        <dbReference type="ARBA" id="ARBA00022977"/>
    </source>
</evidence>
<dbReference type="CDD" id="cd00564">
    <property type="entry name" value="TMP_TenI"/>
    <property type="match status" value="1"/>
</dbReference>
<evidence type="ECO:0000256" key="8">
    <source>
        <dbReference type="ARBA" id="ARBA00047883"/>
    </source>
</evidence>
<evidence type="ECO:0000256" key="9">
    <source>
        <dbReference type="HAMAP-Rule" id="MF_00097"/>
    </source>
</evidence>
<dbReference type="Gene3D" id="3.20.20.70">
    <property type="entry name" value="Aldolase class I"/>
    <property type="match status" value="1"/>
</dbReference>
<dbReference type="EMBL" id="CP046072">
    <property type="protein sequence ID" value="QSZ42165.1"/>
    <property type="molecule type" value="Genomic_DNA"/>
</dbReference>
<dbReference type="PANTHER" id="PTHR20857:SF15">
    <property type="entry name" value="THIAMINE-PHOSPHATE SYNTHASE"/>
    <property type="match status" value="1"/>
</dbReference>
<feature type="binding site" evidence="9">
    <location>
        <begin position="39"/>
        <end position="43"/>
    </location>
    <ligand>
        <name>4-amino-2-methyl-5-(diphosphooxymethyl)pyrimidine</name>
        <dbReference type="ChEBI" id="CHEBI:57841"/>
    </ligand>
</feature>
<feature type="binding site" evidence="9">
    <location>
        <position position="139"/>
    </location>
    <ligand>
        <name>4-amino-2-methyl-5-(diphosphooxymethyl)pyrimidine</name>
        <dbReference type="ChEBI" id="CHEBI:57841"/>
    </ligand>
</feature>
<dbReference type="GO" id="GO:0004789">
    <property type="term" value="F:thiamine-phosphate diphosphorylase activity"/>
    <property type="evidence" value="ECO:0007669"/>
    <property type="project" value="UniProtKB-UniRule"/>
</dbReference>
<gene>
    <name evidence="9 13" type="primary">thiE</name>
    <name evidence="13" type="ORF">GJV85_08580</name>
</gene>
<dbReference type="RefSeq" id="WP_207560980.1">
    <property type="nucleotide sequence ID" value="NZ_CP046072.1"/>
</dbReference>
<keyword evidence="4 9" id="KW-0460">Magnesium</keyword>
<feature type="binding site" evidence="9">
    <location>
        <position position="72"/>
    </location>
    <ligand>
        <name>Mg(2+)</name>
        <dbReference type="ChEBI" id="CHEBI:18420"/>
    </ligand>
</feature>
<feature type="binding site" evidence="9">
    <location>
        <position position="71"/>
    </location>
    <ligand>
        <name>4-amino-2-methyl-5-(diphosphooxymethyl)pyrimidine</name>
        <dbReference type="ChEBI" id="CHEBI:57841"/>
    </ligand>
</feature>
<evidence type="ECO:0000313" key="14">
    <source>
        <dbReference type="Proteomes" id="UP000671852"/>
    </source>
</evidence>
<dbReference type="KEGG" id="saqt:GJV85_08580"/>
<dbReference type="GO" id="GO:0000287">
    <property type="term" value="F:magnesium ion binding"/>
    <property type="evidence" value="ECO:0007669"/>
    <property type="project" value="UniProtKB-UniRule"/>
</dbReference>
<keyword evidence="3 9" id="KW-0479">Metal-binding</keyword>
<comment type="catalytic activity">
    <reaction evidence="7 9 10">
        <text>2-(2-carboxy-4-methylthiazol-5-yl)ethyl phosphate + 4-amino-2-methyl-5-(diphosphooxymethyl)pyrimidine + 2 H(+) = thiamine phosphate + CO2 + diphosphate</text>
        <dbReference type="Rhea" id="RHEA:47848"/>
        <dbReference type="ChEBI" id="CHEBI:15378"/>
        <dbReference type="ChEBI" id="CHEBI:16526"/>
        <dbReference type="ChEBI" id="CHEBI:33019"/>
        <dbReference type="ChEBI" id="CHEBI:37575"/>
        <dbReference type="ChEBI" id="CHEBI:57841"/>
        <dbReference type="ChEBI" id="CHEBI:62890"/>
        <dbReference type="EC" id="2.5.1.3"/>
    </reaction>
</comment>
<dbReference type="GO" id="GO:0009228">
    <property type="term" value="P:thiamine biosynthetic process"/>
    <property type="evidence" value="ECO:0007669"/>
    <property type="project" value="UniProtKB-KW"/>
</dbReference>
<dbReference type="InterPro" id="IPR036206">
    <property type="entry name" value="ThiamineP_synth_sf"/>
</dbReference>
<feature type="binding site" evidence="9">
    <location>
        <begin position="136"/>
        <end position="138"/>
    </location>
    <ligand>
        <name>2-[(2R,5Z)-2-carboxy-4-methylthiazol-5(2H)-ylidene]ethyl phosphate</name>
        <dbReference type="ChEBI" id="CHEBI:62899"/>
    </ligand>
</feature>
<evidence type="ECO:0000256" key="7">
    <source>
        <dbReference type="ARBA" id="ARBA00047851"/>
    </source>
</evidence>
<evidence type="ECO:0000256" key="2">
    <source>
        <dbReference type="ARBA" id="ARBA00022679"/>
    </source>
</evidence>
<feature type="binding site" evidence="9">
    <location>
        <position position="166"/>
    </location>
    <ligand>
        <name>2-[(2R,5Z)-2-carboxy-4-methylthiazol-5(2H)-ylidene]ethyl phosphate</name>
        <dbReference type="ChEBI" id="CHEBI:62899"/>
    </ligand>
</feature>
<feature type="binding site" evidence="9">
    <location>
        <position position="91"/>
    </location>
    <ligand>
        <name>Mg(2+)</name>
        <dbReference type="ChEBI" id="CHEBI:18420"/>
    </ligand>
</feature>
<proteinExistence type="inferred from homology"/>
<accession>A0A975B125</accession>
<comment type="cofactor">
    <cofactor evidence="9">
        <name>Mg(2+)</name>
        <dbReference type="ChEBI" id="CHEBI:18420"/>
    </cofactor>
    <text evidence="9">Binds 1 Mg(2+) ion per subunit.</text>
</comment>